<dbReference type="InterPro" id="IPR036860">
    <property type="entry name" value="SH2_dom_sf"/>
</dbReference>
<dbReference type="Gene3D" id="2.30.30.40">
    <property type="entry name" value="SH3 Domains"/>
    <property type="match status" value="1"/>
</dbReference>
<dbReference type="PANTHER" id="PTHR46037">
    <property type="entry name" value="PROTEIN ENHANCER OF SEVENLESS 2B"/>
    <property type="match status" value="1"/>
</dbReference>
<name>A0A9W7WBK5_TRIRA</name>
<sequence length="255" mass="29324">MGSLPSRYRHRFATNSQEHLVLSDEAAENDMYTAVALCNIPPDRNSEDTIYIGERLNIISEEGDMLRVSSTSTGIESFVLRNCVSKVYNRWLFEGITRRNAEELLMLPQNHTGSFLIRKSQTCPGSYSLSIRQNGGHRCNIKHYRILQLHNGWFCIHPTHPFSTLNQLVDYYSRTANGILCRLTEPCLFSDMNTTPEAISSPIVIQRPNLNWREVTRSMIQRQPKRTHEESLVSEGLRETVNAYIYFTEESCSED</sequence>
<dbReference type="SMART" id="SM00252">
    <property type="entry name" value="SH2"/>
    <property type="match status" value="1"/>
</dbReference>
<dbReference type="EMBL" id="JAFHDT010000020">
    <property type="protein sequence ID" value="KAI7794927.1"/>
    <property type="molecule type" value="Genomic_DNA"/>
</dbReference>
<dbReference type="AlphaFoldDB" id="A0A9W7WBK5"/>
<protein>
    <submittedName>
        <fullName evidence="3">Src-like-adapter 2</fullName>
    </submittedName>
</protein>
<reference evidence="3" key="1">
    <citation type="submission" date="2021-02" db="EMBL/GenBank/DDBJ databases">
        <title>Comparative genomics reveals that relaxation of natural selection precedes convergent phenotypic evolution of cavefish.</title>
        <authorList>
            <person name="Peng Z."/>
        </authorList>
    </citation>
    <scope>NUCLEOTIDE SEQUENCE</scope>
    <source>
        <tissue evidence="3">Muscle</tissue>
    </source>
</reference>
<evidence type="ECO:0000256" key="1">
    <source>
        <dbReference type="PROSITE-ProRule" id="PRU00191"/>
    </source>
</evidence>
<evidence type="ECO:0000313" key="3">
    <source>
        <dbReference type="EMBL" id="KAI7794927.1"/>
    </source>
</evidence>
<organism evidence="3 4">
    <name type="scientific">Triplophysa rosa</name>
    <name type="common">Cave loach</name>
    <dbReference type="NCBI Taxonomy" id="992332"/>
    <lineage>
        <taxon>Eukaryota</taxon>
        <taxon>Metazoa</taxon>
        <taxon>Chordata</taxon>
        <taxon>Craniata</taxon>
        <taxon>Vertebrata</taxon>
        <taxon>Euteleostomi</taxon>
        <taxon>Actinopterygii</taxon>
        <taxon>Neopterygii</taxon>
        <taxon>Teleostei</taxon>
        <taxon>Ostariophysi</taxon>
        <taxon>Cypriniformes</taxon>
        <taxon>Nemacheilidae</taxon>
        <taxon>Triplophysa</taxon>
    </lineage>
</organism>
<dbReference type="PRINTS" id="PR00401">
    <property type="entry name" value="SH2DOMAIN"/>
</dbReference>
<feature type="domain" description="SH2" evidence="2">
    <location>
        <begin position="91"/>
        <end position="187"/>
    </location>
</feature>
<proteinExistence type="predicted"/>
<keyword evidence="1" id="KW-0727">SH2 domain</keyword>
<accession>A0A9W7WBK5</accession>
<evidence type="ECO:0000313" key="4">
    <source>
        <dbReference type="Proteomes" id="UP001059041"/>
    </source>
</evidence>
<dbReference type="Gene3D" id="3.30.505.10">
    <property type="entry name" value="SH2 domain"/>
    <property type="match status" value="1"/>
</dbReference>
<dbReference type="PROSITE" id="PS50001">
    <property type="entry name" value="SH2"/>
    <property type="match status" value="1"/>
</dbReference>
<dbReference type="InterPro" id="IPR043539">
    <property type="entry name" value="Grb2-like"/>
</dbReference>
<dbReference type="Proteomes" id="UP001059041">
    <property type="component" value="Linkage Group LG20"/>
</dbReference>
<keyword evidence="4" id="KW-1185">Reference proteome</keyword>
<gene>
    <name evidence="3" type="ORF">IRJ41_004495</name>
</gene>
<comment type="caution">
    <text evidence="3">The sequence shown here is derived from an EMBL/GenBank/DDBJ whole genome shotgun (WGS) entry which is preliminary data.</text>
</comment>
<dbReference type="InterPro" id="IPR000980">
    <property type="entry name" value="SH2"/>
</dbReference>
<dbReference type="SUPFAM" id="SSF55550">
    <property type="entry name" value="SH2 domain"/>
    <property type="match status" value="1"/>
</dbReference>
<dbReference type="Pfam" id="PF00017">
    <property type="entry name" value="SH2"/>
    <property type="match status" value="1"/>
</dbReference>
<evidence type="ECO:0000259" key="2">
    <source>
        <dbReference type="PROSITE" id="PS50001"/>
    </source>
</evidence>